<accession>A0A9D7XP43</accession>
<comment type="caution">
    <text evidence="1">The sequence shown here is derived from an EMBL/GenBank/DDBJ whole genome shotgun (WGS) entry which is preliminary data.</text>
</comment>
<evidence type="ECO:0000313" key="1">
    <source>
        <dbReference type="EMBL" id="MBK9984099.1"/>
    </source>
</evidence>
<proteinExistence type="predicted"/>
<evidence type="ECO:0000313" key="2">
    <source>
        <dbReference type="Proteomes" id="UP000808337"/>
    </source>
</evidence>
<sequence>MKKAIAFLLFILLTKFRSRTVSEFLRRWLRWVITTMETSEIGQYFVHSSDEQDIIHGDTVIDGLTYFKLYRTFTTRQLST</sequence>
<protein>
    <submittedName>
        <fullName evidence="1">Uncharacterized protein</fullName>
    </submittedName>
</protein>
<gene>
    <name evidence="1" type="ORF">IPP15_17310</name>
</gene>
<organism evidence="1 2">
    <name type="scientific">Candidatus Opimibacter skivensis</name>
    <dbReference type="NCBI Taxonomy" id="2982028"/>
    <lineage>
        <taxon>Bacteria</taxon>
        <taxon>Pseudomonadati</taxon>
        <taxon>Bacteroidota</taxon>
        <taxon>Saprospiria</taxon>
        <taxon>Saprospirales</taxon>
        <taxon>Saprospiraceae</taxon>
        <taxon>Candidatus Opimibacter</taxon>
    </lineage>
</organism>
<dbReference type="Proteomes" id="UP000808337">
    <property type="component" value="Unassembled WGS sequence"/>
</dbReference>
<reference evidence="1 2" key="1">
    <citation type="submission" date="2020-10" db="EMBL/GenBank/DDBJ databases">
        <title>Connecting structure to function with the recovery of over 1000 high-quality activated sludge metagenome-assembled genomes encoding full-length rRNA genes using long-read sequencing.</title>
        <authorList>
            <person name="Singleton C.M."/>
            <person name="Petriglieri F."/>
            <person name="Kristensen J.M."/>
            <person name="Kirkegaard R.H."/>
            <person name="Michaelsen T.Y."/>
            <person name="Andersen M.H."/>
            <person name="Karst S.M."/>
            <person name="Dueholm M.S."/>
            <person name="Nielsen P.H."/>
            <person name="Albertsen M."/>
        </authorList>
    </citation>
    <scope>NUCLEOTIDE SEQUENCE [LARGE SCALE GENOMIC DNA]</scope>
    <source>
        <strain evidence="1">Ribe_18-Q3-R11-54_MAXAC.273</strain>
    </source>
</reference>
<name>A0A9D7XP43_9BACT</name>
<dbReference type="EMBL" id="JADKGY010000029">
    <property type="protein sequence ID" value="MBK9984099.1"/>
    <property type="molecule type" value="Genomic_DNA"/>
</dbReference>
<dbReference type="AlphaFoldDB" id="A0A9D7XP43"/>